<dbReference type="STRING" id="48709.A0A1D2NDJ3"/>
<dbReference type="SMART" id="SM00220">
    <property type="entry name" value="S_TKc"/>
    <property type="match status" value="1"/>
</dbReference>
<evidence type="ECO:0000256" key="9">
    <source>
        <dbReference type="SAM" id="MobiDB-lite"/>
    </source>
</evidence>
<dbReference type="GO" id="GO:0005524">
    <property type="term" value="F:ATP binding"/>
    <property type="evidence" value="ECO:0007669"/>
    <property type="project" value="UniProtKB-UniRule"/>
</dbReference>
<evidence type="ECO:0000256" key="6">
    <source>
        <dbReference type="ARBA" id="ARBA00022777"/>
    </source>
</evidence>
<sequence length="573" mass="65893">TLGPLGDGTYGSVVLGQRIDTGEKVAIKSHQSQVQSASMTVPKDGSEEDSDAIVFEPDESKANLKKKIAFGKRMATEFRCVGKIGDGAFSQVYHCVSKLTKEHVAIKEENYAPGRSTSTSGKSLKKLSHKNVVKLKEVIRENDTLYFVFEYMKENLYQLMRNRYERGDRVFPELEIASMMFQVLQGLAFMHKHGFFHRDMKPENLLCMGPDLIKIADFGLAREIRSRPPYTEYVSTRWYRAPEVLLRAPFYSSPIDIWAVGCIMAELFTFRPLFPGTSEIDEVFKICSILGTPDKGEWTEGHQLAKQMNFKFPQFDATPLHKIVPNASKDAIFLIEDMLRWNPKHRPTANQSLRYSFFNGVREKERQKSTRTDVISQSIVLTQPASQVTVNIPISYQTVKAEVYEPVVRRKMSTKWERDYFRQPEYDGNHNEIDKKLSRYISGNGYRHGIIIQQQPYPNQQQMQPYQAQPLQLQQKPYYPANGQPSGNERVRSRTRYGDEDQDENEEQTRNDSSPLYKDSSPRSRYPTTTYETRRSAFLIATENSAKANMQSKSNNLLGRVNWSEKYLAYGQS</sequence>
<evidence type="ECO:0000256" key="1">
    <source>
        <dbReference type="ARBA" id="ARBA00006485"/>
    </source>
</evidence>
<dbReference type="AlphaFoldDB" id="A0A1D2NDJ3"/>
<evidence type="ECO:0000256" key="7">
    <source>
        <dbReference type="ARBA" id="ARBA00022840"/>
    </source>
</evidence>
<name>A0A1D2NDJ3_ORCCI</name>
<dbReference type="InterPro" id="IPR017441">
    <property type="entry name" value="Protein_kinase_ATP_BS"/>
</dbReference>
<evidence type="ECO:0000313" key="11">
    <source>
        <dbReference type="EMBL" id="ODN03311.1"/>
    </source>
</evidence>
<keyword evidence="7 8" id="KW-0067">ATP-binding</keyword>
<gene>
    <name evidence="11" type="ORF">Ocin01_03368</name>
</gene>
<evidence type="ECO:0000256" key="3">
    <source>
        <dbReference type="ARBA" id="ARBA00022553"/>
    </source>
</evidence>
<dbReference type="InterPro" id="IPR000719">
    <property type="entry name" value="Prot_kinase_dom"/>
</dbReference>
<dbReference type="OrthoDB" id="2158884at2759"/>
<feature type="region of interest" description="Disordered" evidence="9">
    <location>
        <begin position="477"/>
        <end position="531"/>
    </location>
</feature>
<feature type="non-terminal residue" evidence="11">
    <location>
        <position position="1"/>
    </location>
</feature>
<dbReference type="Gene3D" id="1.10.510.10">
    <property type="entry name" value="Transferase(Phosphotransferase) domain 1"/>
    <property type="match status" value="1"/>
</dbReference>
<dbReference type="PROSITE" id="PS50011">
    <property type="entry name" value="PROTEIN_KINASE_DOM"/>
    <property type="match status" value="1"/>
</dbReference>
<dbReference type="GO" id="GO:0004674">
    <property type="term" value="F:protein serine/threonine kinase activity"/>
    <property type="evidence" value="ECO:0007669"/>
    <property type="project" value="UniProtKB-KW"/>
</dbReference>
<evidence type="ECO:0000256" key="2">
    <source>
        <dbReference type="ARBA" id="ARBA00022527"/>
    </source>
</evidence>
<dbReference type="Gene3D" id="3.30.200.20">
    <property type="entry name" value="Phosphorylase Kinase, domain 1"/>
    <property type="match status" value="1"/>
</dbReference>
<organism evidence="11 12">
    <name type="scientific">Orchesella cincta</name>
    <name type="common">Springtail</name>
    <name type="synonym">Podura cincta</name>
    <dbReference type="NCBI Taxonomy" id="48709"/>
    <lineage>
        <taxon>Eukaryota</taxon>
        <taxon>Metazoa</taxon>
        <taxon>Ecdysozoa</taxon>
        <taxon>Arthropoda</taxon>
        <taxon>Hexapoda</taxon>
        <taxon>Collembola</taxon>
        <taxon>Entomobryomorpha</taxon>
        <taxon>Entomobryoidea</taxon>
        <taxon>Orchesellidae</taxon>
        <taxon>Orchesellinae</taxon>
        <taxon>Orchesella</taxon>
    </lineage>
</organism>
<keyword evidence="3" id="KW-0597">Phosphoprotein</keyword>
<evidence type="ECO:0000313" key="12">
    <source>
        <dbReference type="Proteomes" id="UP000094527"/>
    </source>
</evidence>
<dbReference type="Proteomes" id="UP000094527">
    <property type="component" value="Unassembled WGS sequence"/>
</dbReference>
<dbReference type="EMBL" id="LJIJ01000078">
    <property type="protein sequence ID" value="ODN03311.1"/>
    <property type="molecule type" value="Genomic_DNA"/>
</dbReference>
<dbReference type="PROSITE" id="PS00108">
    <property type="entry name" value="PROTEIN_KINASE_ST"/>
    <property type="match status" value="1"/>
</dbReference>
<dbReference type="InterPro" id="IPR011009">
    <property type="entry name" value="Kinase-like_dom_sf"/>
</dbReference>
<dbReference type="InterPro" id="IPR050117">
    <property type="entry name" value="MAPK"/>
</dbReference>
<proteinExistence type="inferred from homology"/>
<keyword evidence="4" id="KW-0808">Transferase</keyword>
<reference evidence="11 12" key="1">
    <citation type="journal article" date="2016" name="Genome Biol. Evol.">
        <title>Gene Family Evolution Reflects Adaptation to Soil Environmental Stressors in the Genome of the Collembolan Orchesella cincta.</title>
        <authorList>
            <person name="Faddeeva-Vakhrusheva A."/>
            <person name="Derks M.F."/>
            <person name="Anvar S.Y."/>
            <person name="Agamennone V."/>
            <person name="Suring W."/>
            <person name="Smit S."/>
            <person name="van Straalen N.M."/>
            <person name="Roelofs D."/>
        </authorList>
    </citation>
    <scope>NUCLEOTIDE SEQUENCE [LARGE SCALE GENOMIC DNA]</scope>
    <source>
        <tissue evidence="11">Mixed pool</tissue>
    </source>
</reference>
<feature type="compositionally biased region" description="Basic and acidic residues" evidence="9">
    <location>
        <begin position="489"/>
        <end position="499"/>
    </location>
</feature>
<keyword evidence="12" id="KW-1185">Reference proteome</keyword>
<dbReference type="Pfam" id="PF00069">
    <property type="entry name" value="Pkinase"/>
    <property type="match status" value="1"/>
</dbReference>
<comment type="similarity">
    <text evidence="1">Belongs to the protein kinase superfamily. CMGC Ser/Thr protein kinase family. CDC2/CDKX subfamily.</text>
</comment>
<dbReference type="CDD" id="cd07830">
    <property type="entry name" value="STKc_MAK_like"/>
    <property type="match status" value="1"/>
</dbReference>
<dbReference type="InterPro" id="IPR008271">
    <property type="entry name" value="Ser/Thr_kinase_AS"/>
</dbReference>
<keyword evidence="6 11" id="KW-0418">Kinase</keyword>
<accession>A0A1D2NDJ3</accession>
<keyword evidence="5 8" id="KW-0547">Nucleotide-binding</keyword>
<feature type="domain" description="Protein kinase" evidence="10">
    <location>
        <begin position="78"/>
        <end position="358"/>
    </location>
</feature>
<dbReference type="PANTHER" id="PTHR24055">
    <property type="entry name" value="MITOGEN-ACTIVATED PROTEIN KINASE"/>
    <property type="match status" value="1"/>
</dbReference>
<evidence type="ECO:0000256" key="4">
    <source>
        <dbReference type="ARBA" id="ARBA00022679"/>
    </source>
</evidence>
<evidence type="ECO:0000256" key="8">
    <source>
        <dbReference type="PROSITE-ProRule" id="PRU10141"/>
    </source>
</evidence>
<comment type="caution">
    <text evidence="11">The sequence shown here is derived from an EMBL/GenBank/DDBJ whole genome shotgun (WGS) entry which is preliminary data.</text>
</comment>
<evidence type="ECO:0000259" key="10">
    <source>
        <dbReference type="PROSITE" id="PS50011"/>
    </source>
</evidence>
<evidence type="ECO:0000256" key="5">
    <source>
        <dbReference type="ARBA" id="ARBA00022741"/>
    </source>
</evidence>
<protein>
    <submittedName>
        <fullName evidence="11">Serine/threonine-protein kinase MAK</fullName>
    </submittedName>
</protein>
<dbReference type="SUPFAM" id="SSF56112">
    <property type="entry name" value="Protein kinase-like (PK-like)"/>
    <property type="match status" value="1"/>
</dbReference>
<keyword evidence="2" id="KW-0723">Serine/threonine-protein kinase</keyword>
<dbReference type="FunFam" id="1.10.510.10:FF:000104">
    <property type="entry name" value="serine/threonine-protein kinase MAK isoform X1"/>
    <property type="match status" value="1"/>
</dbReference>
<dbReference type="OMA" id="DSHIVER"/>
<feature type="binding site" evidence="8">
    <location>
        <position position="107"/>
    </location>
    <ligand>
        <name>ATP</name>
        <dbReference type="ChEBI" id="CHEBI:30616"/>
    </ligand>
</feature>
<dbReference type="PROSITE" id="PS00107">
    <property type="entry name" value="PROTEIN_KINASE_ATP"/>
    <property type="match status" value="1"/>
</dbReference>